<dbReference type="EMBL" id="BAAAGS010000001">
    <property type="protein sequence ID" value="GAA0507302.1"/>
    <property type="molecule type" value="Genomic_DNA"/>
</dbReference>
<reference evidence="3 4" key="1">
    <citation type="journal article" date="2019" name="Int. J. Syst. Evol. Microbiol.">
        <title>The Global Catalogue of Microorganisms (GCM) 10K type strain sequencing project: providing services to taxonomists for standard genome sequencing and annotation.</title>
        <authorList>
            <consortium name="The Broad Institute Genomics Platform"/>
            <consortium name="The Broad Institute Genome Sequencing Center for Infectious Disease"/>
            <person name="Wu L."/>
            <person name="Ma J."/>
        </authorList>
    </citation>
    <scope>NUCLEOTIDE SEQUENCE [LARGE SCALE GENOMIC DNA]</scope>
    <source>
        <strain evidence="3 4">JCM 10303</strain>
    </source>
</reference>
<dbReference type="InterPro" id="IPR027417">
    <property type="entry name" value="P-loop_NTPase"/>
</dbReference>
<protein>
    <submittedName>
        <fullName evidence="3">FtsK/SpoIIIE domain-containing protein</fullName>
    </submittedName>
</protein>
<name>A0ABN1BY79_SACER</name>
<evidence type="ECO:0000259" key="2">
    <source>
        <dbReference type="PROSITE" id="PS50901"/>
    </source>
</evidence>
<accession>A0ABN1BY79</accession>
<sequence>MQRGPQNNPWEAGGGAHKPTDLATEAAELIEALVTGGFALAGWLVRHPVVLLIGAGGWGWWLALGWPSLTVAAGAVGACGLLWRWRWPVSFERLVWRRIRTGWLRMWVYELRWSRWARASHLVLYDEDFADPVIPRLRSVSSGLAWDDVRVRMLPGQKARDYELAAESLAASRKVARCSVREISPGVISLGFLRRDPLQHPVALPPITPVAGEVMNLERVRIGETEHGQPWRVPVLGSHVFGAGMMGAGKGSLMWGTVRQAAPAIACGRVKLSMIDPKGGMEAEPATALYDRYAREEPKDIVEVLTACVDGMNDRKRALRGVTRKVAPSVEHPLHLLMVDELAAVTKYLGDKKLQVEAERLLGLLLTQGRALAYACFAFAQEPTKDIVPFRGLFPYRVALRLDSPQQTDMVLGDGAWQRGAWADRIGVSTPGVGYVVEEGVREPLRVRAGYTDDAELDRIAGVYAAPR</sequence>
<evidence type="ECO:0000313" key="3">
    <source>
        <dbReference type="EMBL" id="GAA0507302.1"/>
    </source>
</evidence>
<keyword evidence="1" id="KW-0067">ATP-binding</keyword>
<feature type="binding site" evidence="1">
    <location>
        <begin position="244"/>
        <end position="251"/>
    </location>
    <ligand>
        <name>ATP</name>
        <dbReference type="ChEBI" id="CHEBI:30616"/>
    </ligand>
</feature>
<comment type="caution">
    <text evidence="3">The sequence shown here is derived from an EMBL/GenBank/DDBJ whole genome shotgun (WGS) entry which is preliminary data.</text>
</comment>
<dbReference type="Pfam" id="PF01580">
    <property type="entry name" value="FtsK_SpoIIIE"/>
    <property type="match status" value="1"/>
</dbReference>
<feature type="domain" description="FtsK" evidence="2">
    <location>
        <begin position="228"/>
        <end position="409"/>
    </location>
</feature>
<gene>
    <name evidence="3" type="ORF">GCM10009533_02580</name>
</gene>
<dbReference type="PROSITE" id="PS50901">
    <property type="entry name" value="FTSK"/>
    <property type="match status" value="1"/>
</dbReference>
<evidence type="ECO:0000256" key="1">
    <source>
        <dbReference type="PROSITE-ProRule" id="PRU00289"/>
    </source>
</evidence>
<proteinExistence type="predicted"/>
<organism evidence="3 4">
    <name type="scientific">Saccharopolyspora erythraea</name>
    <name type="common">Streptomyces erythraeus</name>
    <dbReference type="NCBI Taxonomy" id="1836"/>
    <lineage>
        <taxon>Bacteria</taxon>
        <taxon>Bacillati</taxon>
        <taxon>Actinomycetota</taxon>
        <taxon>Actinomycetes</taxon>
        <taxon>Pseudonocardiales</taxon>
        <taxon>Pseudonocardiaceae</taxon>
        <taxon>Saccharopolyspora</taxon>
    </lineage>
</organism>
<keyword evidence="4" id="KW-1185">Reference proteome</keyword>
<keyword evidence="1" id="KW-0547">Nucleotide-binding</keyword>
<dbReference type="Gene3D" id="3.40.50.300">
    <property type="entry name" value="P-loop containing nucleotide triphosphate hydrolases"/>
    <property type="match status" value="1"/>
</dbReference>
<evidence type="ECO:0000313" key="4">
    <source>
        <dbReference type="Proteomes" id="UP001500729"/>
    </source>
</evidence>
<dbReference type="Proteomes" id="UP001500729">
    <property type="component" value="Unassembled WGS sequence"/>
</dbReference>
<dbReference type="SUPFAM" id="SSF52540">
    <property type="entry name" value="P-loop containing nucleoside triphosphate hydrolases"/>
    <property type="match status" value="1"/>
</dbReference>
<dbReference type="InterPro" id="IPR002543">
    <property type="entry name" value="FtsK_dom"/>
</dbReference>